<feature type="domain" description="NusB/RsmB/TIM44" evidence="7">
    <location>
        <begin position="6"/>
        <end position="129"/>
    </location>
</feature>
<dbReference type="GO" id="GO:0006353">
    <property type="term" value="P:DNA-templated transcription termination"/>
    <property type="evidence" value="ECO:0007669"/>
    <property type="project" value="UniProtKB-UniRule"/>
</dbReference>
<organism evidence="8 9">
    <name type="scientific">Tepidibacter thalassicus DSM 15285</name>
    <dbReference type="NCBI Taxonomy" id="1123350"/>
    <lineage>
        <taxon>Bacteria</taxon>
        <taxon>Bacillati</taxon>
        <taxon>Bacillota</taxon>
        <taxon>Clostridia</taxon>
        <taxon>Peptostreptococcales</taxon>
        <taxon>Peptostreptococcaceae</taxon>
        <taxon>Tepidibacter</taxon>
    </lineage>
</organism>
<evidence type="ECO:0000256" key="1">
    <source>
        <dbReference type="ARBA" id="ARBA00005952"/>
    </source>
</evidence>
<dbReference type="AlphaFoldDB" id="A0A1M5Q4A4"/>
<evidence type="ECO:0000256" key="3">
    <source>
        <dbReference type="ARBA" id="ARBA00022884"/>
    </source>
</evidence>
<dbReference type="PANTHER" id="PTHR11078:SF3">
    <property type="entry name" value="ANTITERMINATION NUSB DOMAIN-CONTAINING PROTEIN"/>
    <property type="match status" value="1"/>
</dbReference>
<dbReference type="SUPFAM" id="SSF48013">
    <property type="entry name" value="NusB-like"/>
    <property type="match status" value="1"/>
</dbReference>
<reference evidence="9" key="1">
    <citation type="submission" date="2016-11" db="EMBL/GenBank/DDBJ databases">
        <authorList>
            <person name="Varghese N."/>
            <person name="Submissions S."/>
        </authorList>
    </citation>
    <scope>NUCLEOTIDE SEQUENCE [LARGE SCALE GENOMIC DNA]</scope>
    <source>
        <strain evidence="9">DSM 15285</strain>
    </source>
</reference>
<evidence type="ECO:0000259" key="7">
    <source>
        <dbReference type="Pfam" id="PF01029"/>
    </source>
</evidence>
<keyword evidence="4 6" id="KW-0805">Transcription regulation</keyword>
<dbReference type="HAMAP" id="MF_00073">
    <property type="entry name" value="NusB"/>
    <property type="match status" value="1"/>
</dbReference>
<dbReference type="EMBL" id="FQXH01000007">
    <property type="protein sequence ID" value="SHH08822.1"/>
    <property type="molecule type" value="Genomic_DNA"/>
</dbReference>
<evidence type="ECO:0000256" key="6">
    <source>
        <dbReference type="HAMAP-Rule" id="MF_00073"/>
    </source>
</evidence>
<dbReference type="OrthoDB" id="9811381at2"/>
<evidence type="ECO:0000256" key="5">
    <source>
        <dbReference type="ARBA" id="ARBA00023163"/>
    </source>
</evidence>
<evidence type="ECO:0000256" key="2">
    <source>
        <dbReference type="ARBA" id="ARBA00022814"/>
    </source>
</evidence>
<dbReference type="Proteomes" id="UP000242520">
    <property type="component" value="Unassembled WGS sequence"/>
</dbReference>
<dbReference type="GO" id="GO:0031564">
    <property type="term" value="P:transcription antitermination"/>
    <property type="evidence" value="ECO:0007669"/>
    <property type="project" value="UniProtKB-KW"/>
</dbReference>
<dbReference type="RefSeq" id="WP_072723838.1">
    <property type="nucleotide sequence ID" value="NZ_FQXH01000007.1"/>
</dbReference>
<proteinExistence type="inferred from homology"/>
<evidence type="ECO:0000313" key="8">
    <source>
        <dbReference type="EMBL" id="SHH08822.1"/>
    </source>
</evidence>
<evidence type="ECO:0000313" key="9">
    <source>
        <dbReference type="Proteomes" id="UP000242520"/>
    </source>
</evidence>
<comment type="similarity">
    <text evidence="1 6">Belongs to the NusB family.</text>
</comment>
<dbReference type="Pfam" id="PF01029">
    <property type="entry name" value="NusB"/>
    <property type="match status" value="1"/>
</dbReference>
<keyword evidence="5 6" id="KW-0804">Transcription</keyword>
<dbReference type="InterPro" id="IPR035926">
    <property type="entry name" value="NusB-like_sf"/>
</dbReference>
<dbReference type="InterPro" id="IPR011605">
    <property type="entry name" value="NusB_fam"/>
</dbReference>
<dbReference type="Gene3D" id="1.10.940.10">
    <property type="entry name" value="NusB-like"/>
    <property type="match status" value="1"/>
</dbReference>
<dbReference type="GO" id="GO:0005829">
    <property type="term" value="C:cytosol"/>
    <property type="evidence" value="ECO:0007669"/>
    <property type="project" value="TreeGrafter"/>
</dbReference>
<dbReference type="NCBIfam" id="TIGR01951">
    <property type="entry name" value="nusB"/>
    <property type="match status" value="1"/>
</dbReference>
<name>A0A1M5Q4A4_9FIRM</name>
<evidence type="ECO:0000256" key="4">
    <source>
        <dbReference type="ARBA" id="ARBA00023015"/>
    </source>
</evidence>
<gene>
    <name evidence="6" type="primary">nusB</name>
    <name evidence="8" type="ORF">SAMN02744040_00785</name>
</gene>
<dbReference type="InterPro" id="IPR006027">
    <property type="entry name" value="NusB_RsmB_TIM44"/>
</dbReference>
<protein>
    <recommendedName>
        <fullName evidence="6">Transcription antitermination protein NusB</fullName>
    </recommendedName>
    <alternativeName>
        <fullName evidence="6">Antitermination factor NusB</fullName>
    </alternativeName>
</protein>
<accession>A0A1M5Q4A4</accession>
<dbReference type="STRING" id="1123350.SAMN02744040_00785"/>
<keyword evidence="9" id="KW-1185">Reference proteome</keyword>
<keyword evidence="3 6" id="KW-0694">RNA-binding</keyword>
<comment type="function">
    <text evidence="6">Involved in transcription antitermination. Required for transcription of ribosomal RNA (rRNA) genes. Binds specifically to the boxA antiterminator sequence of the ribosomal RNA (rrn) operons.</text>
</comment>
<sequence length="134" mass="15709">MSRKISRELAMKLFYQLEITKDYSREKLENFIEENVHENFDKDYMLSVGIKFIENKDKIDSLINKYSKGWNLDRIAKVDLSIIRLAIVELLYREDIPFKVSINEAVELAKRYADEDSPSFINGVLGSVLNEIQK</sequence>
<dbReference type="GO" id="GO:0003723">
    <property type="term" value="F:RNA binding"/>
    <property type="evidence" value="ECO:0007669"/>
    <property type="project" value="UniProtKB-UniRule"/>
</dbReference>
<dbReference type="PANTHER" id="PTHR11078">
    <property type="entry name" value="N UTILIZATION SUBSTANCE PROTEIN B-RELATED"/>
    <property type="match status" value="1"/>
</dbReference>
<keyword evidence="2 6" id="KW-0889">Transcription antitermination</keyword>